<accession>A0ABT5FEI4</accession>
<evidence type="ECO:0000313" key="7">
    <source>
        <dbReference type="EMBL" id="MDC2889055.1"/>
    </source>
</evidence>
<dbReference type="PANTHER" id="PTHR43181:SF1">
    <property type="entry name" value="2-C-METHYL-D-ERYTHRITOL 2,4-CYCLODIPHOSPHATE SYNTHASE, CHLOROPLASTIC"/>
    <property type="match status" value="1"/>
</dbReference>
<sequence>MNIRIGNGYDVHKFGGNGPIVLAGVKIPYEQGFVAHSDGDVAIHSLCDAILGALALGDIGKHFPDTADQYDNIDSRILLRHVVKLVNELDFVVGNCDLTIIAEAPKMAPHIENMRKCLAEDLLVDVSQVSVKATTTEKLGFQGRKEGIGVQASVLMFKTKVGTE</sequence>
<comment type="pathway">
    <text evidence="4">Isoprenoid biosynthesis; isopentenyl diphosphate biosynthesis via DXP pathway; isopentenyl diphosphate from 1-deoxy-D-xylulose 5-phosphate: step 4/6.</text>
</comment>
<comment type="similarity">
    <text evidence="1 4 5">Belongs to the IspF family.</text>
</comment>
<evidence type="ECO:0000256" key="1">
    <source>
        <dbReference type="ARBA" id="ARBA00008480"/>
    </source>
</evidence>
<dbReference type="HAMAP" id="MF_00107">
    <property type="entry name" value="IspF"/>
    <property type="match status" value="1"/>
</dbReference>
<keyword evidence="8" id="KW-1185">Reference proteome</keyword>
<dbReference type="InterPro" id="IPR020555">
    <property type="entry name" value="MECDP_synthase_CS"/>
</dbReference>
<dbReference type="Proteomes" id="UP001528411">
    <property type="component" value="Unassembled WGS sequence"/>
</dbReference>
<comment type="subunit">
    <text evidence="2 4">Homotrimer.</text>
</comment>
<feature type="binding site" evidence="4">
    <location>
        <begin position="134"/>
        <end position="137"/>
    </location>
    <ligand>
        <name>4-CDP-2-C-methyl-D-erythritol 2-phosphate</name>
        <dbReference type="ChEBI" id="CHEBI:57919"/>
    </ligand>
</feature>
<comment type="cofactor">
    <cofactor evidence="4">
        <name>a divalent metal cation</name>
        <dbReference type="ChEBI" id="CHEBI:60240"/>
    </cofactor>
    <text evidence="4">Binds 1 divalent metal cation per subunit.</text>
</comment>
<comment type="caution">
    <text evidence="7">The sequence shown here is derived from an EMBL/GenBank/DDBJ whole genome shotgun (WGS) entry which is preliminary data.</text>
</comment>
<feature type="binding site" evidence="4">
    <location>
        <position position="141"/>
    </location>
    <ligand>
        <name>4-CDP-2-C-methyl-D-erythritol 2-phosphate</name>
        <dbReference type="ChEBI" id="CHEBI:57919"/>
    </ligand>
</feature>
<dbReference type="RefSeq" id="WP_215963942.1">
    <property type="nucleotide sequence ID" value="NZ_JAQOMS010000002.1"/>
</dbReference>
<feature type="binding site" evidence="4">
    <location>
        <position position="44"/>
    </location>
    <ligand>
        <name>a divalent metal cation</name>
        <dbReference type="ChEBI" id="CHEBI:60240"/>
    </ligand>
</feature>
<keyword evidence="4" id="KW-0479">Metal-binding</keyword>
<feature type="binding site" evidence="4">
    <location>
        <begin position="10"/>
        <end position="12"/>
    </location>
    <ligand>
        <name>4-CDP-2-C-methyl-D-erythritol 2-phosphate</name>
        <dbReference type="ChEBI" id="CHEBI:57919"/>
    </ligand>
</feature>
<feature type="binding site" evidence="4">
    <location>
        <begin position="102"/>
        <end position="108"/>
    </location>
    <ligand>
        <name>4-CDP-2-C-methyl-D-erythritol 2-phosphate</name>
        <dbReference type="ChEBI" id="CHEBI:57919"/>
    </ligand>
</feature>
<dbReference type="NCBIfam" id="TIGR00151">
    <property type="entry name" value="ispF"/>
    <property type="match status" value="1"/>
</dbReference>
<name>A0ABT5FEI4_9GAMM</name>
<feature type="domain" description="2-C-methyl-D-erythritol 2,4-cyclodiphosphate synthase" evidence="6">
    <location>
        <begin position="3"/>
        <end position="156"/>
    </location>
</feature>
<evidence type="ECO:0000313" key="8">
    <source>
        <dbReference type="Proteomes" id="UP001528411"/>
    </source>
</evidence>
<feature type="binding site" evidence="4">
    <location>
        <position position="144"/>
    </location>
    <ligand>
        <name>4-CDP-2-C-methyl-D-erythritol 2-phosphate</name>
        <dbReference type="ChEBI" id="CHEBI:57919"/>
    </ligand>
</feature>
<evidence type="ECO:0000256" key="4">
    <source>
        <dbReference type="HAMAP-Rule" id="MF_00107"/>
    </source>
</evidence>
<dbReference type="PANTHER" id="PTHR43181">
    <property type="entry name" value="2-C-METHYL-D-ERYTHRITOL 2,4-CYCLODIPHOSPHATE SYNTHASE, CHLOROPLASTIC"/>
    <property type="match status" value="1"/>
</dbReference>
<evidence type="ECO:0000256" key="2">
    <source>
        <dbReference type="ARBA" id="ARBA00011233"/>
    </source>
</evidence>
<comment type="catalytic activity">
    <reaction evidence="4 5">
        <text>4-CDP-2-C-methyl-D-erythritol 2-phosphate = 2-C-methyl-D-erythritol 2,4-cyclic diphosphate + CMP</text>
        <dbReference type="Rhea" id="RHEA:23864"/>
        <dbReference type="ChEBI" id="CHEBI:57919"/>
        <dbReference type="ChEBI" id="CHEBI:58483"/>
        <dbReference type="ChEBI" id="CHEBI:60377"/>
        <dbReference type="EC" id="4.6.1.12"/>
    </reaction>
</comment>
<feature type="binding site" evidence="4">
    <location>
        <begin position="36"/>
        <end position="37"/>
    </location>
    <ligand>
        <name>4-CDP-2-C-methyl-D-erythritol 2-phosphate</name>
        <dbReference type="ChEBI" id="CHEBI:57919"/>
    </ligand>
</feature>
<gene>
    <name evidence="4 7" type="primary">ispF</name>
    <name evidence="7" type="ORF">PN838_10060</name>
</gene>
<proteinExistence type="inferred from homology"/>
<dbReference type="Pfam" id="PF02542">
    <property type="entry name" value="YgbB"/>
    <property type="match status" value="1"/>
</dbReference>
<feature type="site" description="Transition state stabilizer" evidence="4">
    <location>
        <position position="36"/>
    </location>
</feature>
<evidence type="ECO:0000256" key="5">
    <source>
        <dbReference type="RuleBase" id="RU004395"/>
    </source>
</evidence>
<feature type="binding site" evidence="4">
    <location>
        <position position="10"/>
    </location>
    <ligand>
        <name>a divalent metal cation</name>
        <dbReference type="ChEBI" id="CHEBI:60240"/>
    </ligand>
</feature>
<protein>
    <recommendedName>
        <fullName evidence="4 5">2-C-methyl-D-erythritol 2,4-cyclodiphosphate synthase</fullName>
        <shortName evidence="4">MECDP-synthase</shortName>
        <shortName evidence="4">MECPP-synthase</shortName>
        <shortName evidence="4">MECPS</shortName>
        <ecNumber evidence="4 5">4.6.1.12</ecNumber>
    </recommendedName>
</protein>
<evidence type="ECO:0000259" key="6">
    <source>
        <dbReference type="Pfam" id="PF02542"/>
    </source>
</evidence>
<feature type="binding site" evidence="4">
    <location>
        <position position="12"/>
    </location>
    <ligand>
        <name>a divalent metal cation</name>
        <dbReference type="ChEBI" id="CHEBI:60240"/>
    </ligand>
</feature>
<keyword evidence="4 5" id="KW-0456">Lyase</keyword>
<feature type="binding site" evidence="4">
    <location>
        <begin position="58"/>
        <end position="60"/>
    </location>
    <ligand>
        <name>4-CDP-2-C-methyl-D-erythritol 2-phosphate</name>
        <dbReference type="ChEBI" id="CHEBI:57919"/>
    </ligand>
</feature>
<dbReference type="EC" id="4.6.1.12" evidence="4 5"/>
<feature type="site" description="Transition state stabilizer" evidence="4">
    <location>
        <position position="135"/>
    </location>
</feature>
<evidence type="ECO:0000256" key="3">
    <source>
        <dbReference type="ARBA" id="ARBA00023229"/>
    </source>
</evidence>
<comment type="function">
    <text evidence="4">Involved in the biosynthesis of isopentenyl diphosphate (IPP) and dimethylallyl diphosphate (DMAPP), two major building blocks of isoprenoid compounds. Catalyzes the conversion of 4-diphosphocytidyl-2-C-methyl-D-erythritol 2-phosphate (CDP-ME2P) to 2-C-methyl-D-erythritol 2,4-cyclodiphosphate (ME-CPP) with a corresponding release of cytidine 5-monophosphate (CMP).</text>
</comment>
<dbReference type="InterPro" id="IPR003526">
    <property type="entry name" value="MECDP_synthase"/>
</dbReference>
<dbReference type="CDD" id="cd00554">
    <property type="entry name" value="MECDP_synthase"/>
    <property type="match status" value="1"/>
</dbReference>
<organism evidence="7 8">
    <name type="scientific">Psychrosphaera algicola</name>
    <dbReference type="NCBI Taxonomy" id="3023714"/>
    <lineage>
        <taxon>Bacteria</taxon>
        <taxon>Pseudomonadati</taxon>
        <taxon>Pseudomonadota</taxon>
        <taxon>Gammaproteobacteria</taxon>
        <taxon>Alteromonadales</taxon>
        <taxon>Pseudoalteromonadaceae</taxon>
        <taxon>Psychrosphaera</taxon>
    </lineage>
</organism>
<dbReference type="EMBL" id="JAQOMS010000002">
    <property type="protein sequence ID" value="MDC2889055.1"/>
    <property type="molecule type" value="Genomic_DNA"/>
</dbReference>
<reference evidence="7 8" key="1">
    <citation type="submission" date="2023-01" db="EMBL/GenBank/DDBJ databases">
        <title>Psychrosphaera sp. nov., isolated from marine algae.</title>
        <authorList>
            <person name="Bayburt H."/>
            <person name="Choi B.J."/>
            <person name="Kim J.M."/>
            <person name="Choi D.G."/>
            <person name="Jeon C.O."/>
        </authorList>
    </citation>
    <scope>NUCLEOTIDE SEQUENCE [LARGE SCALE GENOMIC DNA]</scope>
    <source>
        <strain evidence="7 8">G1-22</strain>
    </source>
</reference>
<comment type="caution">
    <text evidence="4">Lacks conserved residue(s) required for the propagation of feature annotation.</text>
</comment>
<dbReference type="PROSITE" id="PS01350">
    <property type="entry name" value="ISPF"/>
    <property type="match status" value="1"/>
</dbReference>
<keyword evidence="3 4" id="KW-0414">Isoprene biosynthesis</keyword>
<dbReference type="GO" id="GO:0008685">
    <property type="term" value="F:2-C-methyl-D-erythritol 2,4-cyclodiphosphate synthase activity"/>
    <property type="evidence" value="ECO:0007669"/>
    <property type="project" value="UniProtKB-EC"/>
</dbReference>